<evidence type="ECO:0000313" key="2">
    <source>
        <dbReference type="Proteomes" id="UP000569914"/>
    </source>
</evidence>
<dbReference type="EMBL" id="JACCBU010000001">
    <property type="protein sequence ID" value="NYE72995.1"/>
    <property type="molecule type" value="Genomic_DNA"/>
</dbReference>
<dbReference type="AlphaFoldDB" id="A0A7Y9I9Z4"/>
<reference evidence="1 2" key="1">
    <citation type="submission" date="2020-07" db="EMBL/GenBank/DDBJ databases">
        <title>Sequencing the genomes of 1000 actinobacteria strains.</title>
        <authorList>
            <person name="Klenk H.-P."/>
        </authorList>
    </citation>
    <scope>NUCLEOTIDE SEQUENCE [LARGE SCALE GENOMIC DNA]</scope>
    <source>
        <strain evidence="1 2">DSM 22083</strain>
    </source>
</reference>
<gene>
    <name evidence="1" type="ORF">BKA15_004324</name>
</gene>
<comment type="caution">
    <text evidence="1">The sequence shown here is derived from an EMBL/GenBank/DDBJ whole genome shotgun (WGS) entry which is preliminary data.</text>
</comment>
<evidence type="ECO:0000313" key="1">
    <source>
        <dbReference type="EMBL" id="NYE72995.1"/>
    </source>
</evidence>
<keyword evidence="2" id="KW-1185">Reference proteome</keyword>
<proteinExistence type="predicted"/>
<protein>
    <submittedName>
        <fullName evidence="1">Uncharacterized protein</fullName>
    </submittedName>
</protein>
<dbReference type="Proteomes" id="UP000569914">
    <property type="component" value="Unassembled WGS sequence"/>
</dbReference>
<accession>A0A7Y9I9Z4</accession>
<sequence>MTEPIVKRGIKITGENPMIVLYREGTEDDVVALVSLWTATYSPVGTGRALLIWVDPDYSGLGADAPVGIYTDNAALADYVWQNFYRDYPRIRGRGIETAPPIPALFTETSGGDRFHRITCATGPTMIELEWRDVLDCKQVITYPPGFECSVVVCPCAHGEIRVNGVAARGEVHQPEEWAGSSATLAFAETWREI</sequence>
<organism evidence="1 2">
    <name type="scientific">Microlunatus parietis</name>
    <dbReference type="NCBI Taxonomy" id="682979"/>
    <lineage>
        <taxon>Bacteria</taxon>
        <taxon>Bacillati</taxon>
        <taxon>Actinomycetota</taxon>
        <taxon>Actinomycetes</taxon>
        <taxon>Propionibacteriales</taxon>
        <taxon>Propionibacteriaceae</taxon>
        <taxon>Microlunatus</taxon>
    </lineage>
</organism>
<dbReference type="RefSeq" id="WP_179754171.1">
    <property type="nucleotide sequence ID" value="NZ_JACCBU010000001.1"/>
</dbReference>
<name>A0A7Y9I9Z4_9ACTN</name>